<gene>
    <name evidence="1" type="ORF">METZ01_LOCUS460914</name>
</gene>
<accession>A0A383AKG8</accession>
<proteinExistence type="predicted"/>
<evidence type="ECO:0000313" key="1">
    <source>
        <dbReference type="EMBL" id="SVE08060.1"/>
    </source>
</evidence>
<feature type="non-terminal residue" evidence="1">
    <location>
        <position position="48"/>
    </location>
</feature>
<name>A0A383AKG8_9ZZZZ</name>
<reference evidence="1" key="1">
    <citation type="submission" date="2018-05" db="EMBL/GenBank/DDBJ databases">
        <authorList>
            <person name="Lanie J.A."/>
            <person name="Ng W.-L."/>
            <person name="Kazmierczak K.M."/>
            <person name="Andrzejewski T.M."/>
            <person name="Davidsen T.M."/>
            <person name="Wayne K.J."/>
            <person name="Tettelin H."/>
            <person name="Glass J.I."/>
            <person name="Rusch D."/>
            <person name="Podicherti R."/>
            <person name="Tsui H.-C.T."/>
            <person name="Winkler M.E."/>
        </authorList>
    </citation>
    <scope>NUCLEOTIDE SEQUENCE</scope>
</reference>
<sequence>MGCNYKMGKEKSSSSSFCQKLIRCSKTLRFDGAVGQSLDPGKSRHHGW</sequence>
<organism evidence="1">
    <name type="scientific">marine metagenome</name>
    <dbReference type="NCBI Taxonomy" id="408172"/>
    <lineage>
        <taxon>unclassified sequences</taxon>
        <taxon>metagenomes</taxon>
        <taxon>ecological metagenomes</taxon>
    </lineage>
</organism>
<protein>
    <submittedName>
        <fullName evidence="1">Uncharacterized protein</fullName>
    </submittedName>
</protein>
<dbReference type="AlphaFoldDB" id="A0A383AKG8"/>
<dbReference type="EMBL" id="UINC01192761">
    <property type="protein sequence ID" value="SVE08060.1"/>
    <property type="molecule type" value="Genomic_DNA"/>
</dbReference>